<dbReference type="Gene3D" id="3.30.420.40">
    <property type="match status" value="2"/>
</dbReference>
<dbReference type="AlphaFoldDB" id="A0A520LJP7"/>
<proteinExistence type="predicted"/>
<protein>
    <recommendedName>
        <fullName evidence="5">fructokinase</fullName>
        <ecNumber evidence="5">2.7.1.4</ecNumber>
    </recommendedName>
</protein>
<dbReference type="Proteomes" id="UP000318148">
    <property type="component" value="Unassembled WGS sequence"/>
</dbReference>
<name>A0A520LJP7_9GAMM</name>
<comment type="caution">
    <text evidence="7">The sequence shown here is derived from an EMBL/GenBank/DDBJ whole genome shotgun (WGS) entry which is preliminary data.</text>
</comment>
<evidence type="ECO:0000256" key="2">
    <source>
        <dbReference type="ARBA" id="ARBA00022723"/>
    </source>
</evidence>
<dbReference type="PANTHER" id="PTHR42742">
    <property type="entry name" value="TRANSCRIPTIONAL REPRESSOR MPRA"/>
    <property type="match status" value="1"/>
</dbReference>
<keyword evidence="2" id="KW-0479">Metal-binding</keyword>
<accession>A0A520LJP7</accession>
<evidence type="ECO:0000256" key="3">
    <source>
        <dbReference type="ARBA" id="ARBA00022833"/>
    </source>
</evidence>
<dbReference type="Pfam" id="PF00480">
    <property type="entry name" value="ROK"/>
    <property type="match status" value="1"/>
</dbReference>
<reference evidence="7 8" key="1">
    <citation type="submission" date="2019-02" db="EMBL/GenBank/DDBJ databases">
        <title>Prokaryotic population dynamics and viral predation in marine succession experiment using metagenomics: the confinement effect.</title>
        <authorList>
            <person name="Haro-Moreno J.M."/>
            <person name="Rodriguez-Valera F."/>
            <person name="Lopez-Perez M."/>
        </authorList>
    </citation>
    <scope>NUCLEOTIDE SEQUENCE [LARGE SCALE GENOMIC DNA]</scope>
    <source>
        <strain evidence="7">MED-G169</strain>
    </source>
</reference>
<dbReference type="InterPro" id="IPR000600">
    <property type="entry name" value="ROK"/>
</dbReference>
<dbReference type="EC" id="2.7.1.4" evidence="5"/>
<gene>
    <name evidence="7" type="ORF">EVB02_04210</name>
</gene>
<dbReference type="GO" id="GO:0046872">
    <property type="term" value="F:metal ion binding"/>
    <property type="evidence" value="ECO:0007669"/>
    <property type="project" value="UniProtKB-KW"/>
</dbReference>
<dbReference type="GO" id="GO:0008865">
    <property type="term" value="F:fructokinase activity"/>
    <property type="evidence" value="ECO:0007669"/>
    <property type="project" value="UniProtKB-EC"/>
</dbReference>
<dbReference type="SUPFAM" id="SSF53067">
    <property type="entry name" value="Actin-like ATPase domain"/>
    <property type="match status" value="1"/>
</dbReference>
<evidence type="ECO:0000256" key="1">
    <source>
        <dbReference type="ARBA" id="ARBA00001946"/>
    </source>
</evidence>
<keyword evidence="4" id="KW-0460">Magnesium</keyword>
<sequence length="304" mass="33402">MLKSLNSDSIALLAGIEGGGTKFKCAVATQDLKILRSKSIDTSSPKETLNQVRDFFLSCQSDIQCISSIGIGCFGPAQISRESTRYGYIETTPKQGWSNINVLGFFKKFFHAPLAFDTDVNVAARSEFELGAAKSYENFAYVTVGTGIGVSVYMGGNVAKGISHFESGHQLVPRHPFDKEFVGVCDFHDDCLEGFASGPSIEKRWGKNPEKIPDDHMAWDIEGYYLGVLCVNLTLNYRPDKIILGGGVMNRGCLFKKIRQNYKFLMGSYLEQNLPPDKFIVPAHLSNDSGVIGALLLAKNEISE</sequence>
<evidence type="ECO:0000256" key="4">
    <source>
        <dbReference type="ARBA" id="ARBA00022842"/>
    </source>
</evidence>
<comment type="catalytic activity">
    <reaction evidence="6">
        <text>D-fructose + ATP = D-fructose 6-phosphate + ADP + H(+)</text>
        <dbReference type="Rhea" id="RHEA:16125"/>
        <dbReference type="ChEBI" id="CHEBI:15378"/>
        <dbReference type="ChEBI" id="CHEBI:30616"/>
        <dbReference type="ChEBI" id="CHEBI:37721"/>
        <dbReference type="ChEBI" id="CHEBI:61527"/>
        <dbReference type="ChEBI" id="CHEBI:456216"/>
        <dbReference type="EC" id="2.7.1.4"/>
    </reaction>
</comment>
<evidence type="ECO:0000256" key="5">
    <source>
        <dbReference type="ARBA" id="ARBA00038887"/>
    </source>
</evidence>
<evidence type="ECO:0000256" key="6">
    <source>
        <dbReference type="ARBA" id="ARBA00048451"/>
    </source>
</evidence>
<evidence type="ECO:0000313" key="7">
    <source>
        <dbReference type="EMBL" id="RZO03489.1"/>
    </source>
</evidence>
<keyword evidence="3" id="KW-0862">Zinc</keyword>
<dbReference type="CDD" id="cd24067">
    <property type="entry name" value="ASKHA_NBD_ROK_BsFRK-like"/>
    <property type="match status" value="1"/>
</dbReference>
<evidence type="ECO:0000313" key="8">
    <source>
        <dbReference type="Proteomes" id="UP000318148"/>
    </source>
</evidence>
<dbReference type="InterPro" id="IPR051804">
    <property type="entry name" value="Carb_Metab_Reg_Kinase/Isom"/>
</dbReference>
<organism evidence="7 8">
    <name type="scientific">SAR92 clade bacterium</name>
    <dbReference type="NCBI Taxonomy" id="2315479"/>
    <lineage>
        <taxon>Bacteria</taxon>
        <taxon>Pseudomonadati</taxon>
        <taxon>Pseudomonadota</taxon>
        <taxon>Gammaproteobacteria</taxon>
        <taxon>Cellvibrionales</taxon>
        <taxon>Porticoccaceae</taxon>
        <taxon>SAR92 clade</taxon>
    </lineage>
</organism>
<comment type="cofactor">
    <cofactor evidence="1">
        <name>Mg(2+)</name>
        <dbReference type="ChEBI" id="CHEBI:18420"/>
    </cofactor>
</comment>
<dbReference type="PANTHER" id="PTHR42742:SF3">
    <property type="entry name" value="FRUCTOKINASE"/>
    <property type="match status" value="1"/>
</dbReference>
<dbReference type="EMBL" id="SHBO01000066">
    <property type="protein sequence ID" value="RZO03489.1"/>
    <property type="molecule type" value="Genomic_DNA"/>
</dbReference>
<dbReference type="InterPro" id="IPR043129">
    <property type="entry name" value="ATPase_NBD"/>
</dbReference>